<protein>
    <submittedName>
        <fullName evidence="4">Major facilitator superfamily domain-containing protein 12-like</fullName>
    </submittedName>
</protein>
<dbReference type="InterPro" id="IPR039672">
    <property type="entry name" value="MFS_2"/>
</dbReference>
<feature type="transmembrane region" description="Helical" evidence="2">
    <location>
        <begin position="279"/>
        <end position="299"/>
    </location>
</feature>
<organism evidence="3 4">
    <name type="scientific">Nicrophorus vespilloides</name>
    <name type="common">Boreal carrion beetle</name>
    <dbReference type="NCBI Taxonomy" id="110193"/>
    <lineage>
        <taxon>Eukaryota</taxon>
        <taxon>Metazoa</taxon>
        <taxon>Ecdysozoa</taxon>
        <taxon>Arthropoda</taxon>
        <taxon>Hexapoda</taxon>
        <taxon>Insecta</taxon>
        <taxon>Pterygota</taxon>
        <taxon>Neoptera</taxon>
        <taxon>Endopterygota</taxon>
        <taxon>Coleoptera</taxon>
        <taxon>Polyphaga</taxon>
        <taxon>Staphyliniformia</taxon>
        <taxon>Silphidae</taxon>
        <taxon>Nicrophorinae</taxon>
        <taxon>Nicrophorus</taxon>
    </lineage>
</organism>
<evidence type="ECO:0000313" key="3">
    <source>
        <dbReference type="Proteomes" id="UP000695000"/>
    </source>
</evidence>
<keyword evidence="2" id="KW-1133">Transmembrane helix</keyword>
<dbReference type="PANTHER" id="PTHR11328:SF49">
    <property type="entry name" value="MAJOR FACILITATOR SUPERFAMILY DOMAIN-CONTAINING PROTEIN 12-LIKE PROTEIN"/>
    <property type="match status" value="1"/>
</dbReference>
<feature type="transmembrane region" description="Helical" evidence="2">
    <location>
        <begin position="91"/>
        <end position="110"/>
    </location>
</feature>
<dbReference type="Gene3D" id="1.20.1250.20">
    <property type="entry name" value="MFS general substrate transporter like domains"/>
    <property type="match status" value="1"/>
</dbReference>
<evidence type="ECO:0000313" key="4">
    <source>
        <dbReference type="RefSeq" id="XP_017769150.1"/>
    </source>
</evidence>
<feature type="transmembrane region" description="Helical" evidence="2">
    <location>
        <begin position="196"/>
        <end position="215"/>
    </location>
</feature>
<keyword evidence="2" id="KW-0812">Transmembrane</keyword>
<proteinExistence type="inferred from homology"/>
<feature type="transmembrane region" description="Helical" evidence="2">
    <location>
        <begin position="236"/>
        <end position="259"/>
    </location>
</feature>
<dbReference type="InterPro" id="IPR036259">
    <property type="entry name" value="MFS_trans_sf"/>
</dbReference>
<evidence type="ECO:0000256" key="1">
    <source>
        <dbReference type="ARBA" id="ARBA00008335"/>
    </source>
</evidence>
<feature type="transmembrane region" description="Helical" evidence="2">
    <location>
        <begin position="116"/>
        <end position="143"/>
    </location>
</feature>
<sequence>MNEETGLLHGQGGTVARNRCRPSQKLCYGLGHVYNDLCASVWFSYTLFYFQIVLQMDSTTAGTLIMIGQVADSLATPVAGWAVDSLGAPRAWHMTGTVLVTVGFTLIFALEAKPFVFYASLIIIFQIGWALVQIAHLTIITIIAESNKHSSDLTAIRYTATVCCNVFVYLLTWEILKNAPEGKAIGPYDFNRFKEIILITTAIGVISSMFFYCGIDVRRPRNENNTIETRNFLKTLVIYQVSVMYMSARLYSILNLIYIPLYLNERITKYNQESDSIRSSVAIIPLICFLTSFITSIILKYRPNVLSDKMIYLLGIVVALIACLWIAFGVSASNAPIYAIACLIGIGSSFTLIASLCLTAKIVSTNGFKGGSVYSTVTFTDKLVTGLLVFLIQNL</sequence>
<keyword evidence="2" id="KW-0472">Membrane</keyword>
<reference evidence="4" key="1">
    <citation type="submission" date="2025-08" db="UniProtKB">
        <authorList>
            <consortium name="RefSeq"/>
        </authorList>
    </citation>
    <scope>IDENTIFICATION</scope>
    <source>
        <tissue evidence="4">Whole Larva</tissue>
    </source>
</reference>
<feature type="transmembrane region" description="Helical" evidence="2">
    <location>
        <begin position="311"/>
        <end position="331"/>
    </location>
</feature>
<dbReference type="SUPFAM" id="SSF103473">
    <property type="entry name" value="MFS general substrate transporter"/>
    <property type="match status" value="1"/>
</dbReference>
<name>A0ABM1M3K0_NICVS</name>
<evidence type="ECO:0000256" key="2">
    <source>
        <dbReference type="SAM" id="Phobius"/>
    </source>
</evidence>
<feature type="transmembrane region" description="Helical" evidence="2">
    <location>
        <begin position="337"/>
        <end position="360"/>
    </location>
</feature>
<dbReference type="PANTHER" id="PTHR11328">
    <property type="entry name" value="MAJOR FACILITATOR SUPERFAMILY DOMAIN-CONTAINING PROTEIN"/>
    <property type="match status" value="1"/>
</dbReference>
<dbReference type="RefSeq" id="XP_017769150.1">
    <property type="nucleotide sequence ID" value="XM_017913661.1"/>
</dbReference>
<accession>A0ABM1M3K0</accession>
<keyword evidence="3" id="KW-1185">Reference proteome</keyword>
<dbReference type="Pfam" id="PF13347">
    <property type="entry name" value="MFS_2"/>
    <property type="match status" value="1"/>
</dbReference>
<dbReference type="Proteomes" id="UP000695000">
    <property type="component" value="Unplaced"/>
</dbReference>
<feature type="transmembrane region" description="Helical" evidence="2">
    <location>
        <begin position="372"/>
        <end position="392"/>
    </location>
</feature>
<comment type="similarity">
    <text evidence="1">Belongs to the major facilitator superfamily.</text>
</comment>
<gene>
    <name evidence="4" type="primary">LOC108557218</name>
</gene>
<dbReference type="GeneID" id="108557218"/>